<evidence type="ECO:0000313" key="2">
    <source>
        <dbReference type="EMBL" id="OJJ30190.1"/>
    </source>
</evidence>
<keyword evidence="3" id="KW-1185">Reference proteome</keyword>
<proteinExistence type="predicted"/>
<dbReference type="RefSeq" id="XP_040683867.1">
    <property type="nucleotide sequence ID" value="XM_040832190.1"/>
</dbReference>
<dbReference type="InterPro" id="IPR036188">
    <property type="entry name" value="FAD/NAD-bd_sf"/>
</dbReference>
<dbReference type="Pfam" id="PF01266">
    <property type="entry name" value="DAO"/>
    <property type="match status" value="1"/>
</dbReference>
<dbReference type="VEuPathDB" id="FungiDB:ASPWEDRAFT_187625"/>
<gene>
    <name evidence="2" type="ORF">ASPWEDRAFT_187625</name>
</gene>
<evidence type="ECO:0000313" key="3">
    <source>
        <dbReference type="Proteomes" id="UP000184383"/>
    </source>
</evidence>
<organism evidence="2 3">
    <name type="scientific">Aspergillus wentii DTO 134E9</name>
    <dbReference type="NCBI Taxonomy" id="1073089"/>
    <lineage>
        <taxon>Eukaryota</taxon>
        <taxon>Fungi</taxon>
        <taxon>Dikarya</taxon>
        <taxon>Ascomycota</taxon>
        <taxon>Pezizomycotina</taxon>
        <taxon>Eurotiomycetes</taxon>
        <taxon>Eurotiomycetidae</taxon>
        <taxon>Eurotiales</taxon>
        <taxon>Aspergillaceae</taxon>
        <taxon>Aspergillus</taxon>
        <taxon>Aspergillus subgen. Cremei</taxon>
    </lineage>
</organism>
<reference evidence="3" key="1">
    <citation type="journal article" date="2017" name="Genome Biol.">
        <title>Comparative genomics reveals high biological diversity and specific adaptations in the industrially and medically important fungal genus Aspergillus.</title>
        <authorList>
            <person name="de Vries R.P."/>
            <person name="Riley R."/>
            <person name="Wiebenga A."/>
            <person name="Aguilar-Osorio G."/>
            <person name="Amillis S."/>
            <person name="Uchima C.A."/>
            <person name="Anderluh G."/>
            <person name="Asadollahi M."/>
            <person name="Askin M."/>
            <person name="Barry K."/>
            <person name="Battaglia E."/>
            <person name="Bayram O."/>
            <person name="Benocci T."/>
            <person name="Braus-Stromeyer S.A."/>
            <person name="Caldana C."/>
            <person name="Canovas D."/>
            <person name="Cerqueira G.C."/>
            <person name="Chen F."/>
            <person name="Chen W."/>
            <person name="Choi C."/>
            <person name="Clum A."/>
            <person name="Dos Santos R.A."/>
            <person name="Damasio A.R."/>
            <person name="Diallinas G."/>
            <person name="Emri T."/>
            <person name="Fekete E."/>
            <person name="Flipphi M."/>
            <person name="Freyberg S."/>
            <person name="Gallo A."/>
            <person name="Gournas C."/>
            <person name="Habgood R."/>
            <person name="Hainaut M."/>
            <person name="Harispe M.L."/>
            <person name="Henrissat B."/>
            <person name="Hilden K.S."/>
            <person name="Hope R."/>
            <person name="Hossain A."/>
            <person name="Karabika E."/>
            <person name="Karaffa L."/>
            <person name="Karanyi Z."/>
            <person name="Krasevec N."/>
            <person name="Kuo A."/>
            <person name="Kusch H."/>
            <person name="LaButti K."/>
            <person name="Lagendijk E.L."/>
            <person name="Lapidus A."/>
            <person name="Levasseur A."/>
            <person name="Lindquist E."/>
            <person name="Lipzen A."/>
            <person name="Logrieco A.F."/>
            <person name="MacCabe A."/>
            <person name="Maekelae M.R."/>
            <person name="Malavazi I."/>
            <person name="Melin P."/>
            <person name="Meyer V."/>
            <person name="Mielnichuk N."/>
            <person name="Miskei M."/>
            <person name="Molnar A.P."/>
            <person name="Mule G."/>
            <person name="Ngan C.Y."/>
            <person name="Orejas M."/>
            <person name="Orosz E."/>
            <person name="Ouedraogo J.P."/>
            <person name="Overkamp K.M."/>
            <person name="Park H.-S."/>
            <person name="Perrone G."/>
            <person name="Piumi F."/>
            <person name="Punt P.J."/>
            <person name="Ram A.F."/>
            <person name="Ramon A."/>
            <person name="Rauscher S."/>
            <person name="Record E."/>
            <person name="Riano-Pachon D.M."/>
            <person name="Robert V."/>
            <person name="Roehrig J."/>
            <person name="Ruller R."/>
            <person name="Salamov A."/>
            <person name="Salih N.S."/>
            <person name="Samson R.A."/>
            <person name="Sandor E."/>
            <person name="Sanguinetti M."/>
            <person name="Schuetze T."/>
            <person name="Sepcic K."/>
            <person name="Shelest E."/>
            <person name="Sherlock G."/>
            <person name="Sophianopoulou V."/>
            <person name="Squina F.M."/>
            <person name="Sun H."/>
            <person name="Susca A."/>
            <person name="Todd R.B."/>
            <person name="Tsang A."/>
            <person name="Unkles S.E."/>
            <person name="van de Wiele N."/>
            <person name="van Rossen-Uffink D."/>
            <person name="Oliveira J.V."/>
            <person name="Vesth T.C."/>
            <person name="Visser J."/>
            <person name="Yu J.-H."/>
            <person name="Zhou M."/>
            <person name="Andersen M.R."/>
            <person name="Archer D.B."/>
            <person name="Baker S.E."/>
            <person name="Benoit I."/>
            <person name="Brakhage A.A."/>
            <person name="Braus G.H."/>
            <person name="Fischer R."/>
            <person name="Frisvad J.C."/>
            <person name="Goldman G.H."/>
            <person name="Houbraken J."/>
            <person name="Oakley B."/>
            <person name="Pocsi I."/>
            <person name="Scazzocchio C."/>
            <person name="Seiboth B."/>
            <person name="vanKuyk P.A."/>
            <person name="Wortman J."/>
            <person name="Dyer P.S."/>
            <person name="Grigoriev I.V."/>
        </authorList>
    </citation>
    <scope>NUCLEOTIDE SEQUENCE [LARGE SCALE GENOMIC DNA]</scope>
    <source>
        <strain evidence="3">DTO 134E9</strain>
    </source>
</reference>
<name>A0A1L9R5K7_ASPWE</name>
<dbReference type="Gene3D" id="3.50.50.60">
    <property type="entry name" value="FAD/NAD(P)-binding domain"/>
    <property type="match status" value="1"/>
</dbReference>
<dbReference type="OrthoDB" id="4540373at2759"/>
<dbReference type="Proteomes" id="UP000184383">
    <property type="component" value="Unassembled WGS sequence"/>
</dbReference>
<feature type="domain" description="FAD dependent oxidoreductase" evidence="1">
    <location>
        <begin position="7"/>
        <end position="109"/>
    </location>
</feature>
<accession>A0A1L9R5K7</accession>
<dbReference type="EMBL" id="KV878217">
    <property type="protein sequence ID" value="OJJ30190.1"/>
    <property type="molecule type" value="Genomic_DNA"/>
</dbReference>
<dbReference type="AlphaFoldDB" id="A0A1L9R5K7"/>
<dbReference type="GeneID" id="63748038"/>
<sequence>MSTVSYDLIVVGSGFAGCMTALNFLETSERLKQPAQVALVEAGKNGERYGASQWTGAFLHMGRDLTLNEDWIQEMIQVSNGQADLEYYHKLTREAKVSVKYIKNCGIKLIQHKQRNGLLEFKTNQYFVMPNGGG</sequence>
<protein>
    <recommendedName>
        <fullName evidence="1">FAD dependent oxidoreductase domain-containing protein</fullName>
    </recommendedName>
</protein>
<dbReference type="STRING" id="1073089.A0A1L9R5K7"/>
<dbReference type="SUPFAM" id="SSF51905">
    <property type="entry name" value="FAD/NAD(P)-binding domain"/>
    <property type="match status" value="1"/>
</dbReference>
<evidence type="ECO:0000259" key="1">
    <source>
        <dbReference type="Pfam" id="PF01266"/>
    </source>
</evidence>
<dbReference type="InterPro" id="IPR006076">
    <property type="entry name" value="FAD-dep_OxRdtase"/>
</dbReference>